<dbReference type="EMBL" id="MU005987">
    <property type="protein sequence ID" value="KAF2859860.1"/>
    <property type="molecule type" value="Genomic_DNA"/>
</dbReference>
<evidence type="ECO:0000256" key="1">
    <source>
        <dbReference type="ARBA" id="ARBA00004123"/>
    </source>
</evidence>
<dbReference type="InterPro" id="IPR001494">
    <property type="entry name" value="Importin-beta_N"/>
</dbReference>
<dbReference type="FunFam" id="1.25.10.10:FF:000244">
    <property type="entry name" value="Nonsense-mediated mRNA decay protein"/>
    <property type="match status" value="1"/>
</dbReference>
<dbReference type="OrthoDB" id="760868at2759"/>
<dbReference type="GO" id="GO:0031267">
    <property type="term" value="F:small GTPase binding"/>
    <property type="evidence" value="ECO:0007669"/>
    <property type="project" value="InterPro"/>
</dbReference>
<keyword evidence="7" id="KW-0175">Coiled coil</keyword>
<organism evidence="9 10">
    <name type="scientific">Piedraia hortae CBS 480.64</name>
    <dbReference type="NCBI Taxonomy" id="1314780"/>
    <lineage>
        <taxon>Eukaryota</taxon>
        <taxon>Fungi</taxon>
        <taxon>Dikarya</taxon>
        <taxon>Ascomycota</taxon>
        <taxon>Pezizomycotina</taxon>
        <taxon>Dothideomycetes</taxon>
        <taxon>Dothideomycetidae</taxon>
        <taxon>Capnodiales</taxon>
        <taxon>Piedraiaceae</taxon>
        <taxon>Piedraia</taxon>
    </lineage>
</organism>
<evidence type="ECO:0000256" key="2">
    <source>
        <dbReference type="ARBA" id="ARBA00004496"/>
    </source>
</evidence>
<dbReference type="PROSITE" id="PS50166">
    <property type="entry name" value="IMPORTIN_B_NT"/>
    <property type="match status" value="1"/>
</dbReference>
<dbReference type="Proteomes" id="UP000799421">
    <property type="component" value="Unassembled WGS sequence"/>
</dbReference>
<feature type="coiled-coil region" evidence="7">
    <location>
        <begin position="995"/>
        <end position="1029"/>
    </location>
</feature>
<evidence type="ECO:0000256" key="7">
    <source>
        <dbReference type="SAM" id="Coils"/>
    </source>
</evidence>
<dbReference type="Pfam" id="PF08506">
    <property type="entry name" value="Cse1"/>
    <property type="match status" value="1"/>
</dbReference>
<comment type="subcellular location">
    <subcellularLocation>
        <location evidence="2">Cytoplasm</location>
    </subcellularLocation>
    <subcellularLocation>
        <location evidence="1">Nucleus</location>
    </subcellularLocation>
</comment>
<dbReference type="PANTHER" id="PTHR10997:SF18">
    <property type="entry name" value="D-IMPORTIN 7_RANBP7"/>
    <property type="match status" value="1"/>
</dbReference>
<proteinExistence type="predicted"/>
<dbReference type="InterPro" id="IPR016024">
    <property type="entry name" value="ARM-type_fold"/>
</dbReference>
<name>A0A6A7BXA5_9PEZI</name>
<protein>
    <submittedName>
        <fullName evidence="9">ARM repeat-containing protein</fullName>
    </submittedName>
</protein>
<reference evidence="9" key="1">
    <citation type="journal article" date="2020" name="Stud. Mycol.">
        <title>101 Dothideomycetes genomes: a test case for predicting lifestyles and emergence of pathogens.</title>
        <authorList>
            <person name="Haridas S."/>
            <person name="Albert R."/>
            <person name="Binder M."/>
            <person name="Bloem J."/>
            <person name="Labutti K."/>
            <person name="Salamov A."/>
            <person name="Andreopoulos B."/>
            <person name="Baker S."/>
            <person name="Barry K."/>
            <person name="Bills G."/>
            <person name="Bluhm B."/>
            <person name="Cannon C."/>
            <person name="Castanera R."/>
            <person name="Culley D."/>
            <person name="Daum C."/>
            <person name="Ezra D."/>
            <person name="Gonzalez J."/>
            <person name="Henrissat B."/>
            <person name="Kuo A."/>
            <person name="Liang C."/>
            <person name="Lipzen A."/>
            <person name="Lutzoni F."/>
            <person name="Magnuson J."/>
            <person name="Mondo S."/>
            <person name="Nolan M."/>
            <person name="Ohm R."/>
            <person name="Pangilinan J."/>
            <person name="Park H.-J."/>
            <person name="Ramirez L."/>
            <person name="Alfaro M."/>
            <person name="Sun H."/>
            <person name="Tritt A."/>
            <person name="Yoshinaga Y."/>
            <person name="Zwiers L.-H."/>
            <person name="Turgeon B."/>
            <person name="Goodwin S."/>
            <person name="Spatafora J."/>
            <person name="Crous P."/>
            <person name="Grigoriev I."/>
        </authorList>
    </citation>
    <scope>NUCLEOTIDE SEQUENCE</scope>
    <source>
        <strain evidence="9">CBS 480.64</strain>
    </source>
</reference>
<evidence type="ECO:0000256" key="6">
    <source>
        <dbReference type="ARBA" id="ARBA00023242"/>
    </source>
</evidence>
<gene>
    <name evidence="9" type="ORF">K470DRAFT_218149</name>
</gene>
<dbReference type="SUPFAM" id="SSF48371">
    <property type="entry name" value="ARM repeat"/>
    <property type="match status" value="1"/>
</dbReference>
<evidence type="ECO:0000256" key="4">
    <source>
        <dbReference type="ARBA" id="ARBA00022490"/>
    </source>
</evidence>
<keyword evidence="5" id="KW-0653">Protein transport</keyword>
<evidence type="ECO:0000313" key="10">
    <source>
        <dbReference type="Proteomes" id="UP000799421"/>
    </source>
</evidence>
<keyword evidence="10" id="KW-1185">Reference proteome</keyword>
<evidence type="ECO:0000256" key="3">
    <source>
        <dbReference type="ARBA" id="ARBA00022448"/>
    </source>
</evidence>
<sequence>MDASQLRSGIQATLDGNAEVRQHAEAQLQAAEKQTGFLNALLDVLETEQDNAVRVACVVYFKNRINRGWLMYGGGNAITEQEKAVVRPRLVPALARAPANTRAQLVVALQKVLNCDFPKQWPQFVDLTLGLLNTRDVSSVFAGLQCLLGICRVYRLKMGDSRAEFDQIVAATFPQMHQIATSLVAENSMEAGEMLRITLKAYRQAIYFELPAPLRPHDAMVNWCTLFLQVVAKEPPECSMMDDIAERELNHWWKAKKAAYGNLNRLFIRYGNPVSLGKSSGDEYIKVAESFITNFAPEILKSYFAEIEKWVQRKQWLSKHCLASTLAFMEECVRPKATWDHLRPHMKVLISHLIFPVMCQSNEDLEQFDDDPAEYLHRKLNFFEETYSPDMSAQSFLTVLAKHRRKQVFEVLSFVNNIVNAYEAAPEESKNAREKEGALRMIGTLADTILGPKSPIADQVEYFFVRHVFPEFRSPHGFLRARACTTLERFEKLNFADGNNLVVVYRNILESMADECLPVRVAAALALQSLIRHEPIKALMQQNIPQVMQQLLKLTNEVDVDALANVMEEFVGVFAEELAPFAVALTVQLKDTYLRIVGEMIARNQEKDEEVADYMDDKSITALGVLQTIGTLILTLESKPSVVSHLEEILLPLITVTLQHKLYDLYNEIFEIIDSCTFSSKAISPYMWTAFSLMHQTYKAGAELYLEDMLPALENFVTYGGSALLQNPPFLDAVMDMTRTIFVDTRGGGGDKICGCRLAEIMMLNLRGGIDHYIPELIAIAMGELLREGYKSKSYRVHLMEMVINAVYYNPRLAMRVLEGGGWTDRFFGIWFAHMEMFTRFNDKKLCIVGISSLLGLRTEEIPASVRPGWPRLMDGLVALFRALPQAEQTRNEARQEEDLGPTAGDVIEDFAADGEWENEDDGDVRGEREVYLDFLGRQANNLEDDDDDEDDALEEDLLDSPLDKVEVYGLFKSALHALSLQDSQLYNSLINSLKEEDKQVIKGAIDRADELERERAELAEQDHQANST</sequence>
<accession>A0A6A7BXA5</accession>
<evidence type="ECO:0000313" key="9">
    <source>
        <dbReference type="EMBL" id="KAF2859860.1"/>
    </source>
</evidence>
<dbReference type="SMART" id="SM00913">
    <property type="entry name" value="IBN_N"/>
    <property type="match status" value="1"/>
</dbReference>
<keyword evidence="3" id="KW-0813">Transport</keyword>
<keyword evidence="6" id="KW-0539">Nucleus</keyword>
<evidence type="ECO:0000256" key="5">
    <source>
        <dbReference type="ARBA" id="ARBA00022927"/>
    </source>
</evidence>
<dbReference type="PANTHER" id="PTHR10997">
    <property type="entry name" value="IMPORTIN-7, 8, 11"/>
    <property type="match status" value="1"/>
</dbReference>
<feature type="domain" description="Importin N-terminal" evidence="8">
    <location>
        <begin position="24"/>
        <end position="96"/>
    </location>
</feature>
<keyword evidence="4" id="KW-0963">Cytoplasm</keyword>
<dbReference type="InterPro" id="IPR013713">
    <property type="entry name" value="XPO2_central"/>
</dbReference>
<evidence type="ECO:0000259" key="8">
    <source>
        <dbReference type="PROSITE" id="PS50166"/>
    </source>
</evidence>
<dbReference type="GO" id="GO:0005829">
    <property type="term" value="C:cytosol"/>
    <property type="evidence" value="ECO:0007669"/>
    <property type="project" value="TreeGrafter"/>
</dbReference>
<dbReference type="Gene3D" id="1.25.10.10">
    <property type="entry name" value="Leucine-rich Repeat Variant"/>
    <property type="match status" value="1"/>
</dbReference>
<dbReference type="Pfam" id="PF03810">
    <property type="entry name" value="IBN_N"/>
    <property type="match status" value="1"/>
</dbReference>
<dbReference type="GO" id="GO:0006606">
    <property type="term" value="P:protein import into nucleus"/>
    <property type="evidence" value="ECO:0007669"/>
    <property type="project" value="TreeGrafter"/>
</dbReference>
<dbReference type="AlphaFoldDB" id="A0A6A7BXA5"/>
<dbReference type="InterPro" id="IPR011989">
    <property type="entry name" value="ARM-like"/>
</dbReference>
<dbReference type="GO" id="GO:0005635">
    <property type="term" value="C:nuclear envelope"/>
    <property type="evidence" value="ECO:0007669"/>
    <property type="project" value="TreeGrafter"/>
</dbReference>